<evidence type="ECO:0000256" key="3">
    <source>
        <dbReference type="ARBA" id="ARBA00004496"/>
    </source>
</evidence>
<keyword evidence="7" id="KW-0597">Phosphoprotein</keyword>
<dbReference type="InterPro" id="IPR051875">
    <property type="entry name" value="Calcineurin_B_homologous"/>
</dbReference>
<keyword evidence="6" id="KW-0963">Cytoplasm</keyword>
<dbReference type="PROSITE" id="PS00018">
    <property type="entry name" value="EF_HAND_1"/>
    <property type="match status" value="1"/>
</dbReference>
<dbReference type="Gene3D" id="1.10.238.10">
    <property type="entry name" value="EF-hand"/>
    <property type="match status" value="1"/>
</dbReference>
<evidence type="ECO:0000256" key="5">
    <source>
        <dbReference type="ARBA" id="ARBA00022475"/>
    </source>
</evidence>
<keyword evidence="5" id="KW-1003">Cell membrane</keyword>
<evidence type="ECO:0000313" key="20">
    <source>
        <dbReference type="WBParaSite" id="ASIM_0001091101-mRNA-1"/>
    </source>
</evidence>
<keyword evidence="19" id="KW-1185">Reference proteome</keyword>
<keyword evidence="12" id="KW-0653">Protein transport</keyword>
<dbReference type="GO" id="GO:0005634">
    <property type="term" value="C:nucleus"/>
    <property type="evidence" value="ECO:0007669"/>
    <property type="project" value="UniProtKB-SubCell"/>
</dbReference>
<evidence type="ECO:0000256" key="9">
    <source>
        <dbReference type="ARBA" id="ARBA00022723"/>
    </source>
</evidence>
<evidence type="ECO:0000313" key="19">
    <source>
        <dbReference type="Proteomes" id="UP000267096"/>
    </source>
</evidence>
<keyword evidence="9" id="KW-0479">Metal-binding</keyword>
<evidence type="ECO:0000256" key="13">
    <source>
        <dbReference type="ARBA" id="ARBA00023136"/>
    </source>
</evidence>
<protein>
    <submittedName>
        <fullName evidence="20">Calcineurin B homologous protein 3 (inferred by orthology to a human protein)</fullName>
    </submittedName>
</protein>
<evidence type="ECO:0000256" key="7">
    <source>
        <dbReference type="ARBA" id="ARBA00022553"/>
    </source>
</evidence>
<evidence type="ECO:0000256" key="4">
    <source>
        <dbReference type="ARBA" id="ARBA00022448"/>
    </source>
</evidence>
<evidence type="ECO:0000256" key="16">
    <source>
        <dbReference type="ARBA" id="ARBA00038164"/>
    </source>
</evidence>
<dbReference type="OrthoDB" id="191686at2759"/>
<dbReference type="AlphaFoldDB" id="A0A0M3JSG1"/>
<dbReference type="GO" id="GO:0005509">
    <property type="term" value="F:calcium ion binding"/>
    <property type="evidence" value="ECO:0007669"/>
    <property type="project" value="InterPro"/>
</dbReference>
<reference evidence="20" key="1">
    <citation type="submission" date="2017-02" db="UniProtKB">
        <authorList>
            <consortium name="WormBaseParasite"/>
        </authorList>
    </citation>
    <scope>IDENTIFICATION</scope>
</reference>
<evidence type="ECO:0000256" key="1">
    <source>
        <dbReference type="ARBA" id="ARBA00004123"/>
    </source>
</evidence>
<accession>A0A0M3JSG1</accession>
<dbReference type="Pfam" id="PF13499">
    <property type="entry name" value="EF-hand_7"/>
    <property type="match status" value="1"/>
</dbReference>
<dbReference type="GO" id="GO:0005737">
    <property type="term" value="C:cytoplasm"/>
    <property type="evidence" value="ECO:0007669"/>
    <property type="project" value="UniProtKB-SubCell"/>
</dbReference>
<dbReference type="GO" id="GO:0015031">
    <property type="term" value="P:protein transport"/>
    <property type="evidence" value="ECO:0007669"/>
    <property type="project" value="UniProtKB-KW"/>
</dbReference>
<keyword evidence="13" id="KW-0472">Membrane</keyword>
<reference evidence="18 19" key="2">
    <citation type="submission" date="2018-11" db="EMBL/GenBank/DDBJ databases">
        <authorList>
            <consortium name="Pathogen Informatics"/>
        </authorList>
    </citation>
    <scope>NUCLEOTIDE SEQUENCE [LARGE SCALE GENOMIC DNA]</scope>
</reference>
<sequence length="235" mass="27325">MGNCRAKPIKLSGEETNELCHQTGFTRAQIHRLHERFYHLDKRGQGFLERDDFFEIPDLEINPLSDRIIDAFFAEVYTLPWSQTPKVLSQLRLSEILIQSGNIMKLRLFSPQNTSFRRDPEKGMSLTEFANVLAHFRPCKEPMKDTINSREQKLKFAFAMYDLNKNGFITRYEFKIILTMMIGPSIDAEQLESITDRTITEGDYEKNGKISFDEFCRVILPPLLDEISDTAVRSF</sequence>
<dbReference type="Proteomes" id="UP000267096">
    <property type="component" value="Unassembled WGS sequence"/>
</dbReference>
<dbReference type="EMBL" id="UYRR01031000">
    <property type="protein sequence ID" value="VDK43032.1"/>
    <property type="molecule type" value="Genomic_DNA"/>
</dbReference>
<evidence type="ECO:0000259" key="17">
    <source>
        <dbReference type="PROSITE" id="PS50222"/>
    </source>
</evidence>
<evidence type="ECO:0000313" key="18">
    <source>
        <dbReference type="EMBL" id="VDK43032.1"/>
    </source>
</evidence>
<dbReference type="GO" id="GO:0005886">
    <property type="term" value="C:plasma membrane"/>
    <property type="evidence" value="ECO:0007669"/>
    <property type="project" value="UniProtKB-SubCell"/>
</dbReference>
<name>A0A0M3JSG1_ANISI</name>
<dbReference type="PANTHER" id="PTHR46002">
    <property type="entry name" value="EG:114D9.1 PROTEIN-RELATED"/>
    <property type="match status" value="1"/>
</dbReference>
<evidence type="ECO:0000256" key="14">
    <source>
        <dbReference type="ARBA" id="ARBA00023242"/>
    </source>
</evidence>
<dbReference type="SUPFAM" id="SSF47473">
    <property type="entry name" value="EF-hand"/>
    <property type="match status" value="1"/>
</dbReference>
<comment type="subcellular location">
    <subcellularLocation>
        <location evidence="2">Cell membrane</location>
    </subcellularLocation>
    <subcellularLocation>
        <location evidence="3">Cytoplasm</location>
    </subcellularLocation>
    <subcellularLocation>
        <location evidence="1">Nucleus</location>
    </subcellularLocation>
</comment>
<evidence type="ECO:0000256" key="11">
    <source>
        <dbReference type="ARBA" id="ARBA00022837"/>
    </source>
</evidence>
<gene>
    <name evidence="18" type="ORF">ASIM_LOCUS10469</name>
</gene>
<evidence type="ECO:0000256" key="6">
    <source>
        <dbReference type="ARBA" id="ARBA00022490"/>
    </source>
</evidence>
<evidence type="ECO:0000256" key="10">
    <source>
        <dbReference type="ARBA" id="ARBA00022737"/>
    </source>
</evidence>
<evidence type="ECO:0000256" key="12">
    <source>
        <dbReference type="ARBA" id="ARBA00022927"/>
    </source>
</evidence>
<dbReference type="PROSITE" id="PS50222">
    <property type="entry name" value="EF_HAND_2"/>
    <property type="match status" value="1"/>
</dbReference>
<keyword evidence="15" id="KW-0449">Lipoprotein</keyword>
<evidence type="ECO:0000256" key="8">
    <source>
        <dbReference type="ARBA" id="ARBA00022707"/>
    </source>
</evidence>
<feature type="domain" description="EF-hand" evidence="17">
    <location>
        <begin position="149"/>
        <end position="184"/>
    </location>
</feature>
<proteinExistence type="inferred from homology"/>
<keyword evidence="4" id="KW-0813">Transport</keyword>
<keyword evidence="11" id="KW-0106">Calcium</keyword>
<dbReference type="InterPro" id="IPR011992">
    <property type="entry name" value="EF-hand-dom_pair"/>
</dbReference>
<dbReference type="WBParaSite" id="ASIM_0001091101-mRNA-1">
    <property type="protein sequence ID" value="ASIM_0001091101-mRNA-1"/>
    <property type="gene ID" value="ASIM_0001091101"/>
</dbReference>
<evidence type="ECO:0000256" key="2">
    <source>
        <dbReference type="ARBA" id="ARBA00004236"/>
    </source>
</evidence>
<dbReference type="CDD" id="cd00051">
    <property type="entry name" value="EFh"/>
    <property type="match status" value="1"/>
</dbReference>
<dbReference type="InterPro" id="IPR018247">
    <property type="entry name" value="EF_Hand_1_Ca_BS"/>
</dbReference>
<comment type="similarity">
    <text evidence="16">Belongs to the calcineurin regulatory subunit family. CHP subfamily.</text>
</comment>
<evidence type="ECO:0000256" key="15">
    <source>
        <dbReference type="ARBA" id="ARBA00023288"/>
    </source>
</evidence>
<keyword evidence="10" id="KW-0677">Repeat</keyword>
<dbReference type="InterPro" id="IPR002048">
    <property type="entry name" value="EF_hand_dom"/>
</dbReference>
<keyword evidence="8" id="KW-0519">Myristate</keyword>
<organism evidence="20">
    <name type="scientific">Anisakis simplex</name>
    <name type="common">Herring worm</name>
    <dbReference type="NCBI Taxonomy" id="6269"/>
    <lineage>
        <taxon>Eukaryota</taxon>
        <taxon>Metazoa</taxon>
        <taxon>Ecdysozoa</taxon>
        <taxon>Nematoda</taxon>
        <taxon>Chromadorea</taxon>
        <taxon>Rhabditida</taxon>
        <taxon>Spirurina</taxon>
        <taxon>Ascaridomorpha</taxon>
        <taxon>Ascaridoidea</taxon>
        <taxon>Anisakidae</taxon>
        <taxon>Anisakis</taxon>
        <taxon>Anisakis simplex complex</taxon>
    </lineage>
</organism>
<dbReference type="SMART" id="SM00054">
    <property type="entry name" value="EFh"/>
    <property type="match status" value="2"/>
</dbReference>
<keyword evidence="14" id="KW-0539">Nucleus</keyword>